<feature type="coiled-coil region" evidence="1">
    <location>
        <begin position="219"/>
        <end position="246"/>
    </location>
</feature>
<evidence type="ECO:0000313" key="4">
    <source>
        <dbReference type="Proteomes" id="UP000641152"/>
    </source>
</evidence>
<dbReference type="InterPro" id="IPR011604">
    <property type="entry name" value="PDDEXK-like_dom_sf"/>
</dbReference>
<dbReference type="PANTHER" id="PTHR46609">
    <property type="entry name" value="EXONUCLEASE, PHAGE-TYPE/RECB, C-TERMINAL DOMAIN-CONTAINING PROTEIN"/>
    <property type="match status" value="1"/>
</dbReference>
<dbReference type="EMBL" id="JACXST010000003">
    <property type="protein sequence ID" value="MBD9362295.1"/>
    <property type="molecule type" value="Genomic_DNA"/>
</dbReference>
<accession>A0ABR9DGR9</accession>
<dbReference type="Gene3D" id="3.90.320.10">
    <property type="match status" value="1"/>
</dbReference>
<dbReference type="SUPFAM" id="SSF52980">
    <property type="entry name" value="Restriction endonuclease-like"/>
    <property type="match status" value="1"/>
</dbReference>
<evidence type="ECO:0000313" key="3">
    <source>
        <dbReference type="EMBL" id="MBD9362295.1"/>
    </source>
</evidence>
<sequence>MNIINVSQRSPEWRLWRSQGVSASEAAIIMNRSPHKTPWRLWAEKVGLVLEANLDNNPLIRIGIAQEPEALQRFEEQHDVMLLPLCAESEQFPLMRASFDGLSDANEPVEIKCPHESTFLDVMLNREQSEAYQLYWCQVQQQILVAEAQRGFLYFYHQGQDVTFEIQRDEAFLSQLVDTAMEYWAKVKNRKEPDKQPERDLYLPQGQSEQQWQQLAANYRSHATKIDDLKAQLKALETHQADIEQNLVSLMGEYLLAEHSGLRVSRFQSQGAIDYKAVLKALLPDVTEAVLDRYRKLPTPRVRITCRDDSGRLAEVSFDAEALKDMVGADFWF</sequence>
<dbReference type="InterPro" id="IPR017482">
    <property type="entry name" value="Lambda-type_endonuclease"/>
</dbReference>
<evidence type="ECO:0000259" key="2">
    <source>
        <dbReference type="Pfam" id="PF09588"/>
    </source>
</evidence>
<organism evidence="3 4">
    <name type="scientific">Methylomonas fluvii</name>
    <dbReference type="NCBI Taxonomy" id="1854564"/>
    <lineage>
        <taxon>Bacteria</taxon>
        <taxon>Pseudomonadati</taxon>
        <taxon>Pseudomonadota</taxon>
        <taxon>Gammaproteobacteria</taxon>
        <taxon>Methylococcales</taxon>
        <taxon>Methylococcaceae</taxon>
        <taxon>Methylomonas</taxon>
    </lineage>
</organism>
<keyword evidence="4" id="KW-1185">Reference proteome</keyword>
<dbReference type="InterPro" id="IPR011335">
    <property type="entry name" value="Restrct_endonuc-II-like"/>
</dbReference>
<dbReference type="Proteomes" id="UP000641152">
    <property type="component" value="Unassembled WGS sequence"/>
</dbReference>
<evidence type="ECO:0000256" key="1">
    <source>
        <dbReference type="SAM" id="Coils"/>
    </source>
</evidence>
<reference evidence="3 4" key="1">
    <citation type="submission" date="2020-09" db="EMBL/GenBank/DDBJ databases">
        <title>Methylomonas albis sp. nov. and Methylomonas fluvii sp. nov.: Two cold-adapted methanotrophs from the River Elbe and an amended description of Methylovulum psychrotolerans strain Eb1.</title>
        <authorList>
            <person name="Bussmann I.K."/>
            <person name="Klings K.-W."/>
            <person name="Warnstedt J."/>
            <person name="Hoppert M."/>
            <person name="Saborowski A."/>
            <person name="Horn F."/>
            <person name="Liebner S."/>
        </authorList>
    </citation>
    <scope>NUCLEOTIDE SEQUENCE [LARGE SCALE GENOMIC DNA]</scope>
    <source>
        <strain evidence="3 4">EbB</strain>
    </source>
</reference>
<proteinExistence type="predicted"/>
<protein>
    <submittedName>
        <fullName evidence="3">YqaJ viral recombinase family protein</fullName>
    </submittedName>
</protein>
<dbReference type="NCBIfam" id="TIGR03033">
    <property type="entry name" value="phage_rel_nuc"/>
    <property type="match status" value="1"/>
</dbReference>
<gene>
    <name evidence="3" type="ORF">EBB_17605</name>
</gene>
<dbReference type="InterPro" id="IPR051703">
    <property type="entry name" value="NF-kappa-B_Signaling_Reg"/>
</dbReference>
<comment type="caution">
    <text evidence="3">The sequence shown here is derived from an EMBL/GenBank/DDBJ whole genome shotgun (WGS) entry which is preliminary data.</text>
</comment>
<dbReference type="PANTHER" id="PTHR46609:SF6">
    <property type="entry name" value="EXONUCLEASE, PHAGE-TYPE_RECB, C-TERMINAL DOMAIN-CONTAINING PROTEIN-RELATED"/>
    <property type="match status" value="1"/>
</dbReference>
<dbReference type="InterPro" id="IPR019080">
    <property type="entry name" value="YqaJ_viral_recombinase"/>
</dbReference>
<feature type="domain" description="YqaJ viral recombinase" evidence="2">
    <location>
        <begin position="12"/>
        <end position="148"/>
    </location>
</feature>
<dbReference type="Pfam" id="PF09588">
    <property type="entry name" value="YqaJ"/>
    <property type="match status" value="1"/>
</dbReference>
<name>A0ABR9DGR9_9GAMM</name>
<dbReference type="RefSeq" id="WP_192395081.1">
    <property type="nucleotide sequence ID" value="NZ_CAJHIU010000003.1"/>
</dbReference>
<keyword evidence="1" id="KW-0175">Coiled coil</keyword>